<keyword evidence="5" id="KW-1185">Reference proteome</keyword>
<dbReference type="PANTHER" id="PTHR40082:SF1">
    <property type="entry name" value="BLR5956 PROTEIN"/>
    <property type="match status" value="1"/>
</dbReference>
<dbReference type="Pfam" id="PF00486">
    <property type="entry name" value="Trans_reg_C"/>
    <property type="match status" value="1"/>
</dbReference>
<dbReference type="PANTHER" id="PTHR40082">
    <property type="entry name" value="BLR5956 PROTEIN"/>
    <property type="match status" value="1"/>
</dbReference>
<dbReference type="AlphaFoldDB" id="A0A852X853"/>
<dbReference type="CDD" id="cd06578">
    <property type="entry name" value="HemD"/>
    <property type="match status" value="1"/>
</dbReference>
<evidence type="ECO:0000313" key="5">
    <source>
        <dbReference type="Proteomes" id="UP000592181"/>
    </source>
</evidence>
<dbReference type="Gene3D" id="3.40.50.10090">
    <property type="match status" value="2"/>
</dbReference>
<dbReference type="GO" id="GO:0003677">
    <property type="term" value="F:DNA binding"/>
    <property type="evidence" value="ECO:0007669"/>
    <property type="project" value="UniProtKB-UniRule"/>
</dbReference>
<dbReference type="CDD" id="cd00383">
    <property type="entry name" value="trans_reg_C"/>
    <property type="match status" value="1"/>
</dbReference>
<dbReference type="GO" id="GO:0004852">
    <property type="term" value="F:uroporphyrinogen-III synthase activity"/>
    <property type="evidence" value="ECO:0007669"/>
    <property type="project" value="UniProtKB-EC"/>
</dbReference>
<protein>
    <submittedName>
        <fullName evidence="4">Uroporphyrinogen-III synthase</fullName>
        <ecNumber evidence="4">4.2.1.75</ecNumber>
    </submittedName>
</protein>
<keyword evidence="4" id="KW-0456">Lyase</keyword>
<evidence type="ECO:0000259" key="3">
    <source>
        <dbReference type="PROSITE" id="PS51755"/>
    </source>
</evidence>
<dbReference type="Pfam" id="PF02602">
    <property type="entry name" value="HEM4"/>
    <property type="match status" value="1"/>
</dbReference>
<accession>A0A852X853</accession>
<dbReference type="EC" id="4.2.1.75" evidence="4"/>
<dbReference type="SMART" id="SM00862">
    <property type="entry name" value="Trans_reg_C"/>
    <property type="match status" value="1"/>
</dbReference>
<evidence type="ECO:0000256" key="1">
    <source>
        <dbReference type="ARBA" id="ARBA00023125"/>
    </source>
</evidence>
<dbReference type="GO" id="GO:0006355">
    <property type="term" value="P:regulation of DNA-templated transcription"/>
    <property type="evidence" value="ECO:0007669"/>
    <property type="project" value="InterPro"/>
</dbReference>
<evidence type="ECO:0000313" key="4">
    <source>
        <dbReference type="EMBL" id="NYG36943.1"/>
    </source>
</evidence>
<dbReference type="PROSITE" id="PS51755">
    <property type="entry name" value="OMPR_PHOB"/>
    <property type="match status" value="1"/>
</dbReference>
<dbReference type="InterPro" id="IPR003754">
    <property type="entry name" value="4pyrrol_synth_uPrphyn_synth"/>
</dbReference>
<dbReference type="RefSeq" id="WP_179462379.1">
    <property type="nucleotide sequence ID" value="NZ_JACBZX010000001.1"/>
</dbReference>
<dbReference type="EMBL" id="JACBZX010000001">
    <property type="protein sequence ID" value="NYG36943.1"/>
    <property type="molecule type" value="Genomic_DNA"/>
</dbReference>
<dbReference type="Proteomes" id="UP000592181">
    <property type="component" value="Unassembled WGS sequence"/>
</dbReference>
<reference evidence="4 5" key="1">
    <citation type="submission" date="2020-07" db="EMBL/GenBank/DDBJ databases">
        <title>Sequencing the genomes of 1000 actinobacteria strains.</title>
        <authorList>
            <person name="Klenk H.-P."/>
        </authorList>
    </citation>
    <scope>NUCLEOTIDE SEQUENCE [LARGE SCALE GENOMIC DNA]</scope>
    <source>
        <strain evidence="4 5">DSM 24723</strain>
    </source>
</reference>
<keyword evidence="1 2" id="KW-0238">DNA-binding</keyword>
<dbReference type="InterPro" id="IPR039793">
    <property type="entry name" value="UROS/Hem4"/>
</dbReference>
<dbReference type="SUPFAM" id="SSF46894">
    <property type="entry name" value="C-terminal effector domain of the bipartite response regulators"/>
    <property type="match status" value="1"/>
</dbReference>
<feature type="DNA-binding region" description="OmpR/PhoB-type" evidence="2">
    <location>
        <begin position="273"/>
        <end position="366"/>
    </location>
</feature>
<gene>
    <name evidence="4" type="ORF">BJY28_001412</name>
</gene>
<feature type="domain" description="OmpR/PhoB-type" evidence="3">
    <location>
        <begin position="273"/>
        <end position="366"/>
    </location>
</feature>
<dbReference type="InterPro" id="IPR016032">
    <property type="entry name" value="Sig_transdc_resp-reg_C-effctor"/>
</dbReference>
<dbReference type="InterPro" id="IPR001867">
    <property type="entry name" value="OmpR/PhoB-type_DNA-bd"/>
</dbReference>
<dbReference type="GO" id="GO:0006780">
    <property type="term" value="P:uroporphyrinogen III biosynthetic process"/>
    <property type="evidence" value="ECO:0007669"/>
    <property type="project" value="InterPro"/>
</dbReference>
<dbReference type="InterPro" id="IPR036388">
    <property type="entry name" value="WH-like_DNA-bd_sf"/>
</dbReference>
<dbReference type="Gene3D" id="1.10.10.10">
    <property type="entry name" value="Winged helix-like DNA-binding domain superfamily/Winged helix DNA-binding domain"/>
    <property type="match status" value="1"/>
</dbReference>
<dbReference type="NCBIfam" id="NF005568">
    <property type="entry name" value="PRK07239.1"/>
    <property type="match status" value="1"/>
</dbReference>
<proteinExistence type="predicted"/>
<evidence type="ECO:0000256" key="2">
    <source>
        <dbReference type="PROSITE-ProRule" id="PRU01091"/>
    </source>
</evidence>
<comment type="caution">
    <text evidence="4">The sequence shown here is derived from an EMBL/GenBank/DDBJ whole genome shotgun (WGS) entry which is preliminary data.</text>
</comment>
<dbReference type="SUPFAM" id="SSF69618">
    <property type="entry name" value="HemD-like"/>
    <property type="match status" value="1"/>
</dbReference>
<organism evidence="4 5">
    <name type="scientific">Janibacter alkaliphilus</name>
    <dbReference type="NCBI Taxonomy" id="1069963"/>
    <lineage>
        <taxon>Bacteria</taxon>
        <taxon>Bacillati</taxon>
        <taxon>Actinomycetota</taxon>
        <taxon>Actinomycetes</taxon>
        <taxon>Micrococcales</taxon>
        <taxon>Intrasporangiaceae</taxon>
        <taxon>Janibacter</taxon>
    </lineage>
</organism>
<dbReference type="GO" id="GO:0000160">
    <property type="term" value="P:phosphorelay signal transduction system"/>
    <property type="evidence" value="ECO:0007669"/>
    <property type="project" value="InterPro"/>
</dbReference>
<dbReference type="InterPro" id="IPR036108">
    <property type="entry name" value="4pyrrol_syn_uPrphyn_synt_sf"/>
</dbReference>
<name>A0A852X853_9MICO</name>
<sequence>MAALGQALAGVTALVTADRRADDLGAALERRGARVLHTPAMTIIPTTEDEQVVERTRELIARPPDVVVVTTAIGLRAWVEAADAAGLGARLVEVLAGARVLVRGPKAQGAAQAVGLTPDWIAESETTAEITEMLLDDGVRGRRVAVQHHGAGADGLDEAVAAAGAEVVAVEVYRWGPPPDQQAVDDGVRQVAAGQVDVVLFTSAPAAEAWMRRAEEIGVVDQVVGAERVTYAAVGPTTAGPLRRRGIEPLVPDRSRLGALVRAVVHHVEEHRETAVTTVAGQLHVRSSVALLEDRVLPLSPSALAVLRLLVDRGGAVVTREEVLEVLPGSSQDPHTAEVAVGRLRTALEDKRVVQTVVKRGYRLALAEPTTAPAPPSQIGQS</sequence>